<protein>
    <submittedName>
        <fullName evidence="2">Uncharacterized protein</fullName>
    </submittedName>
</protein>
<keyword evidence="3" id="KW-1185">Reference proteome</keyword>
<feature type="compositionally biased region" description="Basic residues" evidence="1">
    <location>
        <begin position="1"/>
        <end position="19"/>
    </location>
</feature>
<evidence type="ECO:0000313" key="2">
    <source>
        <dbReference type="EMBL" id="KAG6977636.1"/>
    </source>
</evidence>
<feature type="non-terminal residue" evidence="2">
    <location>
        <position position="81"/>
    </location>
</feature>
<accession>A0A8J5J8M2</accession>
<feature type="non-terminal residue" evidence="2">
    <location>
        <position position="1"/>
    </location>
</feature>
<proteinExistence type="predicted"/>
<sequence length="81" mass="9432">RKSLHPSARNKGRHKKASQRCKSTQSSPQRKRSSGTVKENEFKKDKGYCRFVCRLGTICQDLLLREEIQRSAHAMKQIQME</sequence>
<reference evidence="2" key="1">
    <citation type="submission" date="2021-01" db="EMBL/GenBank/DDBJ databases">
        <title>Phytophthora aleatoria, a newly-described species from Pinus radiata is distinct from Phytophthora cactorum isolates based on comparative genomics.</title>
        <authorList>
            <person name="Mcdougal R."/>
            <person name="Panda P."/>
            <person name="Williams N."/>
            <person name="Studholme D.J."/>
        </authorList>
    </citation>
    <scope>NUCLEOTIDE SEQUENCE</scope>
    <source>
        <strain evidence="2">NZFS 4037</strain>
    </source>
</reference>
<evidence type="ECO:0000313" key="3">
    <source>
        <dbReference type="Proteomes" id="UP000709295"/>
    </source>
</evidence>
<comment type="caution">
    <text evidence="2">The sequence shown here is derived from an EMBL/GenBank/DDBJ whole genome shotgun (WGS) entry which is preliminary data.</text>
</comment>
<dbReference type="AlphaFoldDB" id="A0A8J5J8M2"/>
<dbReference type="Proteomes" id="UP000709295">
    <property type="component" value="Unassembled WGS sequence"/>
</dbReference>
<organism evidence="2 3">
    <name type="scientific">Phytophthora aleatoria</name>
    <dbReference type="NCBI Taxonomy" id="2496075"/>
    <lineage>
        <taxon>Eukaryota</taxon>
        <taxon>Sar</taxon>
        <taxon>Stramenopiles</taxon>
        <taxon>Oomycota</taxon>
        <taxon>Peronosporomycetes</taxon>
        <taxon>Peronosporales</taxon>
        <taxon>Peronosporaceae</taxon>
        <taxon>Phytophthora</taxon>
    </lineage>
</organism>
<name>A0A8J5J8M2_9STRA</name>
<feature type="region of interest" description="Disordered" evidence="1">
    <location>
        <begin position="1"/>
        <end position="41"/>
    </location>
</feature>
<evidence type="ECO:0000256" key="1">
    <source>
        <dbReference type="SAM" id="MobiDB-lite"/>
    </source>
</evidence>
<dbReference type="EMBL" id="JAENGY010000002">
    <property type="protein sequence ID" value="KAG6977636.1"/>
    <property type="molecule type" value="Genomic_DNA"/>
</dbReference>
<gene>
    <name evidence="2" type="ORF">JG688_00000149</name>
</gene>